<dbReference type="InterPro" id="IPR015002">
    <property type="entry name" value="T6SS_Tdi1_C"/>
</dbReference>
<gene>
    <name evidence="2" type="ORF">HNR48_002139</name>
</gene>
<reference evidence="2 3" key="1">
    <citation type="submission" date="2020-08" db="EMBL/GenBank/DDBJ databases">
        <title>Genomic Encyclopedia of Type Strains, Phase IV (KMG-IV): sequencing the most valuable type-strain genomes for metagenomic binning, comparative biology and taxonomic classification.</title>
        <authorList>
            <person name="Goeker M."/>
        </authorList>
    </citation>
    <scope>NUCLEOTIDE SEQUENCE [LARGE SCALE GENOMIC DNA]</scope>
    <source>
        <strain evidence="2 3">DSM 22368</strain>
    </source>
</reference>
<dbReference type="InParanoid" id="A0A7X0MXA8"/>
<keyword evidence="3" id="KW-1185">Reference proteome</keyword>
<accession>A0A7X0MXA8</accession>
<dbReference type="Proteomes" id="UP000528457">
    <property type="component" value="Unassembled WGS sequence"/>
</dbReference>
<evidence type="ECO:0000313" key="3">
    <source>
        <dbReference type="Proteomes" id="UP000528457"/>
    </source>
</evidence>
<evidence type="ECO:0000313" key="2">
    <source>
        <dbReference type="EMBL" id="MBB6521854.1"/>
    </source>
</evidence>
<sequence>MKNKYCVVFNEPKPITELDLWPAQAGRFDLILGHSLFGDLFLMDSSNDQLALLYVMPPELNEMQFFGRQSFANDCLEHEIIREDVLCEEKVDKLEGVVGILEEGEVYIPEPYPFLGGDLKIESYSKGQLMAFLSIIGTLQLE</sequence>
<proteinExistence type="predicted"/>
<evidence type="ECO:0000259" key="1">
    <source>
        <dbReference type="Pfam" id="PF08906"/>
    </source>
</evidence>
<protein>
    <recommendedName>
        <fullName evidence="1">T6SS immunity protein Tdi1 C-terminal domain-containing protein</fullName>
    </recommendedName>
</protein>
<organism evidence="2 3">
    <name type="scientific">Pseudoteredinibacter isoporae</name>
    <dbReference type="NCBI Taxonomy" id="570281"/>
    <lineage>
        <taxon>Bacteria</taxon>
        <taxon>Pseudomonadati</taxon>
        <taxon>Pseudomonadota</taxon>
        <taxon>Gammaproteobacteria</taxon>
        <taxon>Cellvibrionales</taxon>
        <taxon>Cellvibrionaceae</taxon>
        <taxon>Pseudoteredinibacter</taxon>
    </lineage>
</organism>
<dbReference type="AlphaFoldDB" id="A0A7X0MXA8"/>
<dbReference type="RefSeq" id="WP_166843624.1">
    <property type="nucleotide sequence ID" value="NZ_JAAONY010000002.1"/>
</dbReference>
<name>A0A7X0MXA8_9GAMM</name>
<feature type="domain" description="T6SS immunity protein Tdi1 C-terminal" evidence="1">
    <location>
        <begin position="68"/>
        <end position="139"/>
    </location>
</feature>
<comment type="caution">
    <text evidence="2">The sequence shown here is derived from an EMBL/GenBank/DDBJ whole genome shotgun (WGS) entry which is preliminary data.</text>
</comment>
<dbReference type="Pfam" id="PF08906">
    <property type="entry name" value="T6SS_Tdi1_C"/>
    <property type="match status" value="1"/>
</dbReference>
<dbReference type="EMBL" id="JACHHT010000002">
    <property type="protein sequence ID" value="MBB6521854.1"/>
    <property type="molecule type" value="Genomic_DNA"/>
</dbReference>